<feature type="signal peptide" evidence="1">
    <location>
        <begin position="1"/>
        <end position="18"/>
    </location>
</feature>
<feature type="chain" id="PRO_5043688036" evidence="1">
    <location>
        <begin position="19"/>
        <end position="137"/>
    </location>
</feature>
<dbReference type="Proteomes" id="UP001458880">
    <property type="component" value="Unassembled WGS sequence"/>
</dbReference>
<evidence type="ECO:0000256" key="1">
    <source>
        <dbReference type="SAM" id="SignalP"/>
    </source>
</evidence>
<dbReference type="EMBL" id="JASPKY010000424">
    <property type="protein sequence ID" value="KAK9701017.1"/>
    <property type="molecule type" value="Genomic_DNA"/>
</dbReference>
<gene>
    <name evidence="2" type="ORF">QE152_g30874</name>
</gene>
<organism evidence="2 3">
    <name type="scientific">Popillia japonica</name>
    <name type="common">Japanese beetle</name>
    <dbReference type="NCBI Taxonomy" id="7064"/>
    <lineage>
        <taxon>Eukaryota</taxon>
        <taxon>Metazoa</taxon>
        <taxon>Ecdysozoa</taxon>
        <taxon>Arthropoda</taxon>
        <taxon>Hexapoda</taxon>
        <taxon>Insecta</taxon>
        <taxon>Pterygota</taxon>
        <taxon>Neoptera</taxon>
        <taxon>Endopterygota</taxon>
        <taxon>Coleoptera</taxon>
        <taxon>Polyphaga</taxon>
        <taxon>Scarabaeiformia</taxon>
        <taxon>Scarabaeidae</taxon>
        <taxon>Rutelinae</taxon>
        <taxon>Popillia</taxon>
    </lineage>
</organism>
<keyword evidence="3" id="KW-1185">Reference proteome</keyword>
<evidence type="ECO:0000313" key="2">
    <source>
        <dbReference type="EMBL" id="KAK9701017.1"/>
    </source>
</evidence>
<evidence type="ECO:0000313" key="3">
    <source>
        <dbReference type="Proteomes" id="UP001458880"/>
    </source>
</evidence>
<accession>A0AAW1JDG9</accession>
<comment type="caution">
    <text evidence="2">The sequence shown here is derived from an EMBL/GenBank/DDBJ whole genome shotgun (WGS) entry which is preliminary data.</text>
</comment>
<proteinExistence type="predicted"/>
<name>A0AAW1JDG9_POPJA</name>
<reference evidence="2 3" key="1">
    <citation type="journal article" date="2024" name="BMC Genomics">
        <title>De novo assembly and annotation of Popillia japonica's genome with initial clues to its potential as an invasive pest.</title>
        <authorList>
            <person name="Cucini C."/>
            <person name="Boschi S."/>
            <person name="Funari R."/>
            <person name="Cardaioli E."/>
            <person name="Iannotti N."/>
            <person name="Marturano G."/>
            <person name="Paoli F."/>
            <person name="Bruttini M."/>
            <person name="Carapelli A."/>
            <person name="Frati F."/>
            <person name="Nardi F."/>
        </authorList>
    </citation>
    <scope>NUCLEOTIDE SEQUENCE [LARGE SCALE GENOMIC DNA]</scope>
    <source>
        <strain evidence="2">DMR45628</strain>
    </source>
</reference>
<keyword evidence="1" id="KW-0732">Signal</keyword>
<sequence>MWKIALLLIFSFIASSKCRPATSYDSFPLAESAMPYNIRFEDTNRIIDPDTFRRLHLFHKPSKRGGRYDLELTVPQPKRAFSMLARWRPFNTIGKNRSSIREHNNFIAAAKPVSDFDIVTAETRAYSRTLGGPLRWG</sequence>
<dbReference type="AlphaFoldDB" id="A0AAW1JDG9"/>
<protein>
    <submittedName>
        <fullName evidence="2">Uncharacterized protein</fullName>
    </submittedName>
</protein>